<dbReference type="Proteomes" id="UP000505077">
    <property type="component" value="Unassembled WGS sequence"/>
</dbReference>
<protein>
    <submittedName>
        <fullName evidence="2">Phosphotransferase</fullName>
    </submittedName>
</protein>
<evidence type="ECO:0000313" key="3">
    <source>
        <dbReference type="Proteomes" id="UP000505077"/>
    </source>
</evidence>
<sequence length="116" mass="12569">MTQRPPWKTYRKHPTGLPLTHVFLRDGLHTRPAAKLAQEARRYSADISLHSEENAVDAKSMLDIMSLSPPAEAELTLVAHGDDAKAAISGLEKCLSTVSGTGTGVSYNKHAHTQPL</sequence>
<dbReference type="PANTHER" id="PTHR33705:SF5">
    <property type="entry name" value="HPR-LIKE PROTEIN CRH"/>
    <property type="match status" value="1"/>
</dbReference>
<dbReference type="SUPFAM" id="SSF55594">
    <property type="entry name" value="HPr-like"/>
    <property type="match status" value="1"/>
</dbReference>
<dbReference type="PROSITE" id="PS00369">
    <property type="entry name" value="PTS_HPR_HIS"/>
    <property type="match status" value="1"/>
</dbReference>
<dbReference type="InterPro" id="IPR035895">
    <property type="entry name" value="HPr-like_sf"/>
</dbReference>
<proteinExistence type="predicted"/>
<dbReference type="NCBIfam" id="TIGR01003">
    <property type="entry name" value="PTS_HPr_family"/>
    <property type="match status" value="1"/>
</dbReference>
<comment type="caution">
    <text evidence="2">The sequence shown here is derived from an EMBL/GenBank/DDBJ whole genome shotgun (WGS) entry which is preliminary data.</text>
</comment>
<dbReference type="InterPro" id="IPR000032">
    <property type="entry name" value="HPr-like"/>
</dbReference>
<evidence type="ECO:0000259" key="1">
    <source>
        <dbReference type="PROSITE" id="PS51350"/>
    </source>
</evidence>
<name>A0A6L2R5C8_9BACT</name>
<dbReference type="InterPro" id="IPR050399">
    <property type="entry name" value="HPr"/>
</dbReference>
<reference evidence="2 3" key="1">
    <citation type="journal article" date="2020" name="ISME J.">
        <title>Parallel Reductive Genome Evolution in Desulfovibrio Ectosymbionts Independently Acquired by Trichonympha Protists in the Termite Gut.</title>
        <authorList>
            <person name="Takeuchi M."/>
            <person name="Kuwahara H."/>
            <person name="Murakami T."/>
            <person name="Takahashi K."/>
            <person name="Kajitani R."/>
            <person name="Toyoda A."/>
            <person name="Itoh T."/>
            <person name="Ohkuma M."/>
            <person name="Hongoh Y."/>
        </authorList>
    </citation>
    <scope>NUCLEOTIDE SEQUENCE [LARGE SCALE GENOMIC DNA]</scope>
    <source>
        <strain evidence="2">ZnDsv-02</strain>
    </source>
</reference>
<gene>
    <name evidence="2" type="ORF">ZNDK_0552</name>
</gene>
<dbReference type="CDD" id="cd00367">
    <property type="entry name" value="PTS-HPr_like"/>
    <property type="match status" value="1"/>
</dbReference>
<keyword evidence="2" id="KW-0808">Transferase</keyword>
<dbReference type="PANTHER" id="PTHR33705">
    <property type="entry name" value="PHOSPHOCARRIER PROTEIN HPR"/>
    <property type="match status" value="1"/>
</dbReference>
<dbReference type="Pfam" id="PF00381">
    <property type="entry name" value="PTS-HPr"/>
    <property type="match status" value="1"/>
</dbReference>
<dbReference type="EMBL" id="BLLL01000005">
    <property type="protein sequence ID" value="GFH62781.1"/>
    <property type="molecule type" value="Genomic_DNA"/>
</dbReference>
<accession>A0A6L2R5C8</accession>
<dbReference type="PROSITE" id="PS51350">
    <property type="entry name" value="PTS_HPR_DOM"/>
    <property type="match status" value="1"/>
</dbReference>
<dbReference type="InterPro" id="IPR001020">
    <property type="entry name" value="PTS_HPr_His_P_site"/>
</dbReference>
<organism evidence="2 3">
    <name type="scientific">Candidatus Desulfovibrio kirbyi</name>
    <dbReference type="NCBI Taxonomy" id="2696086"/>
    <lineage>
        <taxon>Bacteria</taxon>
        <taxon>Pseudomonadati</taxon>
        <taxon>Thermodesulfobacteriota</taxon>
        <taxon>Desulfovibrionia</taxon>
        <taxon>Desulfovibrionales</taxon>
        <taxon>Desulfovibrionaceae</taxon>
        <taxon>Desulfovibrio</taxon>
    </lineage>
</organism>
<dbReference type="AlphaFoldDB" id="A0A6L2R5C8"/>
<dbReference type="GO" id="GO:0016740">
    <property type="term" value="F:transferase activity"/>
    <property type="evidence" value="ECO:0007669"/>
    <property type="project" value="UniProtKB-KW"/>
</dbReference>
<dbReference type="PRINTS" id="PR00107">
    <property type="entry name" value="PHOSPHOCPHPR"/>
</dbReference>
<feature type="domain" description="HPr" evidence="1">
    <location>
        <begin position="7"/>
        <end position="102"/>
    </location>
</feature>
<evidence type="ECO:0000313" key="2">
    <source>
        <dbReference type="EMBL" id="GFH62781.1"/>
    </source>
</evidence>
<dbReference type="Gene3D" id="3.30.1340.10">
    <property type="entry name" value="HPr-like"/>
    <property type="match status" value="1"/>
</dbReference>